<comment type="catalytic activity">
    <reaction evidence="2">
        <text>a quinone + NADH + 5 H(+)(in) = a quinol + NAD(+) + 4 H(+)(out)</text>
        <dbReference type="Rhea" id="RHEA:57888"/>
        <dbReference type="ChEBI" id="CHEBI:15378"/>
        <dbReference type="ChEBI" id="CHEBI:24646"/>
        <dbReference type="ChEBI" id="CHEBI:57540"/>
        <dbReference type="ChEBI" id="CHEBI:57945"/>
        <dbReference type="ChEBI" id="CHEBI:132124"/>
    </reaction>
</comment>
<feature type="domain" description="NADH-quinone oxidoreductase subunit D" evidence="3">
    <location>
        <begin position="146"/>
        <end position="318"/>
    </location>
</feature>
<comment type="subcellular location">
    <subcellularLocation>
        <location evidence="2">Cell membrane</location>
        <topology evidence="2">Peripheral membrane protein</topology>
        <orientation evidence="2">Cytoplasmic side</orientation>
    </subcellularLocation>
</comment>
<organism evidence="4 5">
    <name type="scientific">Thermaerobacter composti</name>
    <dbReference type="NCBI Taxonomy" id="554949"/>
    <lineage>
        <taxon>Bacteria</taxon>
        <taxon>Bacillati</taxon>
        <taxon>Bacillota</taxon>
        <taxon>Clostridia</taxon>
        <taxon>Eubacteriales</taxon>
        <taxon>Clostridiales Family XVII. Incertae Sedis</taxon>
        <taxon>Thermaerobacter</taxon>
    </lineage>
</organism>
<keyword evidence="2" id="KW-1003">Cell membrane</keyword>
<feature type="domain" description="NADH-quinone oxidoreductase subunit D" evidence="3">
    <location>
        <begin position="320"/>
        <end position="391"/>
    </location>
</feature>
<dbReference type="RefSeq" id="WP_135224826.1">
    <property type="nucleotide sequence ID" value="NZ_CP132508.1"/>
</dbReference>
<dbReference type="SUPFAM" id="SSF56762">
    <property type="entry name" value="HydB/Nqo4-like"/>
    <property type="match status" value="1"/>
</dbReference>
<reference evidence="4 5" key="1">
    <citation type="submission" date="2023-08" db="EMBL/GenBank/DDBJ databases">
        <title>Genome sequence of Thermaerobacter compostii strain Ins1, a spore-forming filamentous bacterium isolated from a deep geothermal reservoir.</title>
        <authorList>
            <person name="Bregnard D."/>
            <person name="Gonzalez D."/>
            <person name="Junier P."/>
        </authorList>
    </citation>
    <scope>NUCLEOTIDE SEQUENCE [LARGE SCALE GENOMIC DNA]</scope>
    <source>
        <strain evidence="4 5">Ins1</strain>
    </source>
</reference>
<dbReference type="InterPro" id="IPR029014">
    <property type="entry name" value="NiFe-Hase_large"/>
</dbReference>
<dbReference type="EC" id="7.1.1.-" evidence="2"/>
<dbReference type="NCBIfam" id="NF004739">
    <property type="entry name" value="PRK06075.1"/>
    <property type="match status" value="1"/>
</dbReference>
<evidence type="ECO:0000313" key="5">
    <source>
        <dbReference type="Proteomes" id="UP001304683"/>
    </source>
</evidence>
<comment type="function">
    <text evidence="2">NDH-1 shuttles electrons from NADH, via FMN and iron-sulfur (Fe-S) centers, to quinones in the respiratory chain. The immediate electron acceptor for the enzyme in this species is believed to be a menaquinone. Couples the redox reaction to proton translocation (for every two electrons transferred, four hydrogen ions are translocated across the cytoplasmic membrane), and thus conserves the redox energy in a proton gradient.</text>
</comment>
<comment type="subunit">
    <text evidence="2">NDH-1 is composed of 14 different subunits. Subunits NuoB, C, D, E, F, and G constitute the peripheral sector of the complex.</text>
</comment>
<evidence type="ECO:0000256" key="2">
    <source>
        <dbReference type="HAMAP-Rule" id="MF_01358"/>
    </source>
</evidence>
<dbReference type="PANTHER" id="PTHR11993">
    <property type="entry name" value="NADH-UBIQUINONE OXIDOREDUCTASE 49 KDA SUBUNIT"/>
    <property type="match status" value="1"/>
</dbReference>
<dbReference type="InterPro" id="IPR001135">
    <property type="entry name" value="NADH_Q_OxRdtase_suD"/>
</dbReference>
<keyword evidence="5" id="KW-1185">Reference proteome</keyword>
<evidence type="ECO:0000259" key="3">
    <source>
        <dbReference type="Pfam" id="PF00346"/>
    </source>
</evidence>
<comment type="similarity">
    <text evidence="2">Belongs to the complex I 49 kDa subunit family.</text>
</comment>
<keyword evidence="1 2" id="KW-0874">Quinone</keyword>
<protein>
    <recommendedName>
        <fullName evidence="2">NADH-quinone oxidoreductase subunit D</fullName>
        <ecNumber evidence="2">7.1.1.-</ecNumber>
    </recommendedName>
    <alternativeName>
        <fullName evidence="2">NADH dehydrogenase I subunit D</fullName>
    </alternativeName>
    <alternativeName>
        <fullName evidence="2">NDH-1 subunit D</fullName>
    </alternativeName>
</protein>
<dbReference type="Proteomes" id="UP001304683">
    <property type="component" value="Chromosome"/>
</dbReference>
<gene>
    <name evidence="2" type="primary">nuoD</name>
    <name evidence="4" type="ORF">Q5761_01400</name>
</gene>
<evidence type="ECO:0000256" key="1">
    <source>
        <dbReference type="ARBA" id="ARBA00022719"/>
    </source>
</evidence>
<evidence type="ECO:0000313" key="4">
    <source>
        <dbReference type="EMBL" id="WPD19356.1"/>
    </source>
</evidence>
<dbReference type="Gene3D" id="1.10.645.10">
    <property type="entry name" value="Cytochrome-c3 Hydrogenase, chain B"/>
    <property type="match status" value="1"/>
</dbReference>
<keyword evidence="2" id="KW-1278">Translocase</keyword>
<accession>A0ABZ0QPK3</accession>
<dbReference type="EMBL" id="CP132508">
    <property type="protein sequence ID" value="WPD19356.1"/>
    <property type="molecule type" value="Genomic_DNA"/>
</dbReference>
<keyword evidence="2" id="KW-0520">NAD</keyword>
<keyword evidence="2" id="KW-0472">Membrane</keyword>
<keyword evidence="2" id="KW-0813">Transport</keyword>
<name>A0ABZ0QPK3_9FIRM</name>
<dbReference type="PANTHER" id="PTHR11993:SF10">
    <property type="entry name" value="NADH DEHYDROGENASE [UBIQUINONE] IRON-SULFUR PROTEIN 2, MITOCHONDRIAL"/>
    <property type="match status" value="1"/>
</dbReference>
<proteinExistence type="inferred from homology"/>
<dbReference type="HAMAP" id="MF_01358">
    <property type="entry name" value="NDH1_NuoD"/>
    <property type="match status" value="1"/>
</dbReference>
<dbReference type="Pfam" id="PF00346">
    <property type="entry name" value="Complex1_49kDa"/>
    <property type="match status" value="2"/>
</dbReference>
<sequence>MSLTQEPVQPLELDPRLGDRVRVEALDGGRQTMTMSMGPQHPSTHGVLRVVLTLDGERVVDAQPDIGYLHRNWEKIAEYMTYAMTVPFSDRNDYLAAITNELALVQAVEKLTGIEVPERAQILRVIFSELQRITSHLLWFGTFGLDMGAVTPFLHAFTAREYCYKLFERATGARFLYGYLRIGGMRNDVPDGWLDDLLAFLDQLERTYWPEFMRLLIDNAIFVRRTKGIGVLKPEVAIAYGASGPVLRGSGVKYDVRKVDNYLPYDRFEFDVPVGENGDVYDRAVVRMYEMLESAKIIRQAVKELPDGPVMAKVPRAIRPYGEVYHRVEGPRGEVGVYLVAAGDTNAYRARWRSPCFVHLQLLPLLARGHLVADVVAIIGSIDIVLGEVDR</sequence>
<dbReference type="InterPro" id="IPR022885">
    <property type="entry name" value="NDH1_su_D/H"/>
</dbReference>